<evidence type="ECO:0000313" key="2">
    <source>
        <dbReference type="Proteomes" id="UP000000745"/>
    </source>
</evidence>
<gene>
    <name evidence="1" type="ordered locus">EFER_2062</name>
</gene>
<dbReference type="Proteomes" id="UP000000745">
    <property type="component" value="Chromosome"/>
</dbReference>
<accession>B7LUB1</accession>
<dbReference type="Gene3D" id="1.10.3790.10">
    <property type="entry name" value="NinB"/>
    <property type="match status" value="1"/>
</dbReference>
<dbReference type="KEGG" id="efe:EFER_2062"/>
<dbReference type="Pfam" id="PF05772">
    <property type="entry name" value="NinB"/>
    <property type="match status" value="1"/>
</dbReference>
<proteinExistence type="predicted"/>
<keyword evidence="2" id="KW-1185">Reference proteome</keyword>
<organism evidence="1 2">
    <name type="scientific">Escherichia fergusonii (strain ATCC 35469 / DSM 13698 / CCUG 18766 / IAM 14443 / JCM 21226 / LMG 7866 / NBRC 102419 / NCTC 12128 / CDC 0568-73)</name>
    <dbReference type="NCBI Taxonomy" id="585054"/>
    <lineage>
        <taxon>Bacteria</taxon>
        <taxon>Pseudomonadati</taxon>
        <taxon>Pseudomonadota</taxon>
        <taxon>Gammaproteobacteria</taxon>
        <taxon>Enterobacterales</taxon>
        <taxon>Enterobacteriaceae</taxon>
        <taxon>Escherichia</taxon>
    </lineage>
</organism>
<sequence>MTMKQTIFLRGKQQQQAAINAILATPLDKDKPVTIRITDYKRNLDQNAKFHAMLADIARQVQWCGKWLKPEQWKVLLISGHAVATKQEADVFPGLEGEYVNIRESSAQMSVKRMASLIEYTTAWAIGHGVRFTDRRYE</sequence>
<dbReference type="AlphaFoldDB" id="B7LUB1"/>
<dbReference type="InterPro" id="IPR036619">
    <property type="entry name" value="NinB_sf"/>
</dbReference>
<protein>
    <submittedName>
        <fullName evidence="1">NinB protein</fullName>
    </submittedName>
</protein>
<dbReference type="EMBL" id="CU928158">
    <property type="protein sequence ID" value="CAQ89566.1"/>
    <property type="molecule type" value="Genomic_DNA"/>
</dbReference>
<dbReference type="SUPFAM" id="SSF103370">
    <property type="entry name" value="NinB"/>
    <property type="match status" value="1"/>
</dbReference>
<name>B7LUB1_ESCF3</name>
<dbReference type="HOGENOM" id="CLU_127009_0_0_6"/>
<dbReference type="InterPro" id="IPR008711">
    <property type="entry name" value="Recombinase_NinB"/>
</dbReference>
<evidence type="ECO:0000313" key="1">
    <source>
        <dbReference type="EMBL" id="CAQ89566.1"/>
    </source>
</evidence>
<reference evidence="2" key="1">
    <citation type="journal article" date="2009" name="PLoS Genet.">
        <title>Organised genome dynamics in the Escherichia coli species results in highly diverse adaptive paths.</title>
        <authorList>
            <person name="Touchon M."/>
            <person name="Hoede C."/>
            <person name="Tenaillon O."/>
            <person name="Barbe V."/>
            <person name="Baeriswyl S."/>
            <person name="Bidet P."/>
            <person name="Bingen E."/>
            <person name="Bonacorsi S."/>
            <person name="Bouchier C."/>
            <person name="Bouvet O."/>
            <person name="Calteau A."/>
            <person name="Chiapello H."/>
            <person name="Clermont O."/>
            <person name="Cruveiller S."/>
            <person name="Danchin A."/>
            <person name="Diard M."/>
            <person name="Dossat C."/>
            <person name="Karoui M.E."/>
            <person name="Frapy E."/>
            <person name="Garry L."/>
            <person name="Ghigo J.M."/>
            <person name="Gilles A.M."/>
            <person name="Johnson J."/>
            <person name="Le Bouguenec C."/>
            <person name="Lescat M."/>
            <person name="Mangenot S."/>
            <person name="Martinez-Jehanne V."/>
            <person name="Matic I."/>
            <person name="Nassif X."/>
            <person name="Oztas S."/>
            <person name="Petit M.A."/>
            <person name="Pichon C."/>
            <person name="Rouy Z."/>
            <person name="Ruf C.S."/>
            <person name="Schneider D."/>
            <person name="Tourret J."/>
            <person name="Vacherie B."/>
            <person name="Vallenet D."/>
            <person name="Medigue C."/>
            <person name="Rocha E.P.C."/>
            <person name="Denamur E."/>
        </authorList>
    </citation>
    <scope>NUCLEOTIDE SEQUENCE [LARGE SCALE GENOMIC DNA]</scope>
    <source>
        <strain evidence="2">ATCC 35469 / DSM 13698 / BCRC 15582 / CCUG 18766 / IAM 14443 / JCM 21226 / LMG 7866 / NBRC 102419 / NCTC 12128 / CDC 0568-73</strain>
    </source>
</reference>